<dbReference type="EnsemblProtists" id="PYU1_T000786">
    <property type="protein sequence ID" value="PYU1_T000786"/>
    <property type="gene ID" value="PYU1_G000786"/>
</dbReference>
<organism evidence="3 4">
    <name type="scientific">Globisporangium ultimum (strain ATCC 200006 / CBS 805.95 / DAOM BR144)</name>
    <name type="common">Pythium ultimum</name>
    <dbReference type="NCBI Taxonomy" id="431595"/>
    <lineage>
        <taxon>Eukaryota</taxon>
        <taxon>Sar</taxon>
        <taxon>Stramenopiles</taxon>
        <taxon>Oomycota</taxon>
        <taxon>Peronosporomycetes</taxon>
        <taxon>Pythiales</taxon>
        <taxon>Pythiaceae</taxon>
        <taxon>Globisporangium</taxon>
    </lineage>
</organism>
<evidence type="ECO:0000313" key="3">
    <source>
        <dbReference type="EnsemblProtists" id="PYU1_T000786"/>
    </source>
</evidence>
<evidence type="ECO:0000256" key="1">
    <source>
        <dbReference type="SAM" id="MobiDB-lite"/>
    </source>
</evidence>
<evidence type="ECO:0000256" key="2">
    <source>
        <dbReference type="SAM" id="Phobius"/>
    </source>
</evidence>
<feature type="region of interest" description="Disordered" evidence="1">
    <location>
        <begin position="187"/>
        <end position="211"/>
    </location>
</feature>
<dbReference type="HOGENOM" id="CLU_835419_0_0_1"/>
<reference evidence="3" key="3">
    <citation type="submission" date="2015-02" db="UniProtKB">
        <authorList>
            <consortium name="EnsemblProtists"/>
        </authorList>
    </citation>
    <scope>IDENTIFICATION</scope>
    <source>
        <strain evidence="3">DAOM BR144</strain>
    </source>
</reference>
<dbReference type="Proteomes" id="UP000019132">
    <property type="component" value="Unassembled WGS sequence"/>
</dbReference>
<feature type="region of interest" description="Disordered" evidence="1">
    <location>
        <begin position="252"/>
        <end position="273"/>
    </location>
</feature>
<reference evidence="4" key="2">
    <citation type="submission" date="2010-04" db="EMBL/GenBank/DDBJ databases">
        <authorList>
            <person name="Buell R."/>
            <person name="Hamilton J."/>
            <person name="Hostetler J."/>
        </authorList>
    </citation>
    <scope>NUCLEOTIDE SEQUENCE [LARGE SCALE GENOMIC DNA]</scope>
    <source>
        <strain evidence="4">DAOM:BR144</strain>
    </source>
</reference>
<dbReference type="OMA" id="NQKAHEL"/>
<keyword evidence="2" id="KW-0472">Membrane</keyword>
<keyword evidence="2" id="KW-0812">Transmembrane</keyword>
<proteinExistence type="predicted"/>
<feature type="compositionally biased region" description="Low complexity" evidence="1">
    <location>
        <begin position="192"/>
        <end position="210"/>
    </location>
</feature>
<feature type="compositionally biased region" description="Low complexity" evidence="1">
    <location>
        <begin position="252"/>
        <end position="269"/>
    </location>
</feature>
<name>K3W745_GLOUD</name>
<dbReference type="InParanoid" id="K3W745"/>
<protein>
    <submittedName>
        <fullName evidence="3">Uncharacterized protein</fullName>
    </submittedName>
</protein>
<reference evidence="4" key="1">
    <citation type="journal article" date="2010" name="Genome Biol.">
        <title>Genome sequence of the necrotrophic plant pathogen Pythium ultimum reveals original pathogenicity mechanisms and effector repertoire.</title>
        <authorList>
            <person name="Levesque C.A."/>
            <person name="Brouwer H."/>
            <person name="Cano L."/>
            <person name="Hamilton J.P."/>
            <person name="Holt C."/>
            <person name="Huitema E."/>
            <person name="Raffaele S."/>
            <person name="Robideau G.P."/>
            <person name="Thines M."/>
            <person name="Win J."/>
            <person name="Zerillo M.M."/>
            <person name="Beakes G.W."/>
            <person name="Boore J.L."/>
            <person name="Busam D."/>
            <person name="Dumas B."/>
            <person name="Ferriera S."/>
            <person name="Fuerstenberg S.I."/>
            <person name="Gachon C.M."/>
            <person name="Gaulin E."/>
            <person name="Govers F."/>
            <person name="Grenville-Briggs L."/>
            <person name="Horner N."/>
            <person name="Hostetler J."/>
            <person name="Jiang R.H."/>
            <person name="Johnson J."/>
            <person name="Krajaejun T."/>
            <person name="Lin H."/>
            <person name="Meijer H.J."/>
            <person name="Moore B."/>
            <person name="Morris P."/>
            <person name="Phuntmart V."/>
            <person name="Puiu D."/>
            <person name="Shetty J."/>
            <person name="Stajich J.E."/>
            <person name="Tripathy S."/>
            <person name="Wawra S."/>
            <person name="van West P."/>
            <person name="Whitty B.R."/>
            <person name="Coutinho P.M."/>
            <person name="Henrissat B."/>
            <person name="Martin F."/>
            <person name="Thomas P.D."/>
            <person name="Tyler B.M."/>
            <person name="De Vries R.P."/>
            <person name="Kamoun S."/>
            <person name="Yandell M."/>
            <person name="Tisserat N."/>
            <person name="Buell C.R."/>
        </authorList>
    </citation>
    <scope>NUCLEOTIDE SEQUENCE</scope>
    <source>
        <strain evidence="4">DAOM:BR144</strain>
    </source>
</reference>
<accession>K3W745</accession>
<dbReference type="EMBL" id="GL376620">
    <property type="status" value="NOT_ANNOTATED_CDS"/>
    <property type="molecule type" value="Genomic_DNA"/>
</dbReference>
<keyword evidence="4" id="KW-1185">Reference proteome</keyword>
<keyword evidence="2" id="KW-1133">Transmembrane helix</keyword>
<evidence type="ECO:0000313" key="4">
    <source>
        <dbReference type="Proteomes" id="UP000019132"/>
    </source>
</evidence>
<feature type="transmembrane region" description="Helical" evidence="2">
    <location>
        <begin position="17"/>
        <end position="37"/>
    </location>
</feature>
<sequence length="346" mass="38386">MSAVAVGMGVAYTEAQLVVLVLAVFVIAVALLSYFVVAPEYEKRLHEQFAAFHEESKLQHQNELVTMMKKTTLQKHKSLGSWDMEAASSDDDAFDHHLQRLHVANSVLSGSDDDGSLCSSTNRPPMSLNSENHRSMAIRLTDAQRELLARRRKSESDALKHANVYRAEMLRRRVMLKKLEEEIKGAIKETSDAQQQSSSAPSSLRGGSRRLSNDALNLTEDRVKMLQEHPADCAHELRVLATQMPITRANKSAIAARGATTTASSSPDAADSRTDEVKAALQTVHDVLSFYLSVDHRDMTKLTVFCNSLLQHDGLNHLRAFEVSCDQDIRSLSTSIIEKAVPAIWH</sequence>
<dbReference type="VEuPathDB" id="FungiDB:PYU1_G000786"/>
<dbReference type="eggNOG" id="ENOG502QY23">
    <property type="taxonomic scope" value="Eukaryota"/>
</dbReference>
<dbReference type="AlphaFoldDB" id="K3W745"/>